<dbReference type="InterPro" id="IPR048274">
    <property type="entry name" value="MC_hydratase"/>
</dbReference>
<dbReference type="RefSeq" id="WP_215791437.1">
    <property type="nucleotide sequence ID" value="NZ_JAHKKG010000008.1"/>
</dbReference>
<dbReference type="SUPFAM" id="SSF54637">
    <property type="entry name" value="Thioesterase/thiol ester dehydrase-isomerase"/>
    <property type="match status" value="1"/>
</dbReference>
<organism evidence="1 2">
    <name type="scientific">Paractinoplanes bogorensis</name>
    <dbReference type="NCBI Taxonomy" id="1610840"/>
    <lineage>
        <taxon>Bacteria</taxon>
        <taxon>Bacillati</taxon>
        <taxon>Actinomycetota</taxon>
        <taxon>Actinomycetes</taxon>
        <taxon>Micromonosporales</taxon>
        <taxon>Micromonosporaceae</taxon>
        <taxon>Paractinoplanes</taxon>
    </lineage>
</organism>
<dbReference type="Pfam" id="PF19315">
    <property type="entry name" value="MC_hydratase"/>
    <property type="match status" value="1"/>
</dbReference>
<reference evidence="1 2" key="1">
    <citation type="submission" date="2021-06" db="EMBL/GenBank/DDBJ databases">
        <title>Actinoplanes lichenicola sp. nov., and Actinoplanes ovalisporus sp. nov., isolated from lichen in Thailand.</title>
        <authorList>
            <person name="Saeng-In P."/>
            <person name="Kanchanasin P."/>
            <person name="Yuki M."/>
            <person name="Kudo T."/>
            <person name="Ohkuma M."/>
            <person name="Phongsopitanun W."/>
            <person name="Tanasupawat S."/>
        </authorList>
    </citation>
    <scope>NUCLEOTIDE SEQUENCE [LARGE SCALE GENOMIC DNA]</scope>
    <source>
        <strain evidence="1 2">NBRC 110975</strain>
    </source>
</reference>
<protein>
    <submittedName>
        <fullName evidence="1">MaoC family dehydratase</fullName>
    </submittedName>
</protein>
<evidence type="ECO:0000313" key="2">
    <source>
        <dbReference type="Proteomes" id="UP001519654"/>
    </source>
</evidence>
<dbReference type="InterPro" id="IPR052342">
    <property type="entry name" value="MCH/BMMD"/>
</dbReference>
<sequence>MTDVTEPRTVMRGTYYDDHEPGRRFVHHWGRTLTRHDVIDFATMTNQYNPLHFNVEYARAHGHPDVVAPGLLVYNICLGLSVEDLSEAGGPFLNLTGVTFLQPVYPGDTLTCESVVLDRRLSKSRPGWGIVEWESAGHRQDGECVVRYRRANLALTREGSGNVQ</sequence>
<dbReference type="CDD" id="cd03451">
    <property type="entry name" value="FkbR2"/>
    <property type="match status" value="1"/>
</dbReference>
<evidence type="ECO:0000313" key="1">
    <source>
        <dbReference type="EMBL" id="MBU2667185.1"/>
    </source>
</evidence>
<accession>A0ABS5YYJ9</accession>
<gene>
    <name evidence="1" type="ORF">KOI35_27120</name>
</gene>
<dbReference type="Gene3D" id="3.10.129.10">
    <property type="entry name" value="Hotdog Thioesterase"/>
    <property type="match status" value="1"/>
</dbReference>
<dbReference type="PANTHER" id="PTHR43664:SF1">
    <property type="entry name" value="BETA-METHYLMALYL-COA DEHYDRATASE"/>
    <property type="match status" value="1"/>
</dbReference>
<dbReference type="Proteomes" id="UP001519654">
    <property type="component" value="Unassembled WGS sequence"/>
</dbReference>
<proteinExistence type="predicted"/>
<dbReference type="InterPro" id="IPR029069">
    <property type="entry name" value="HotDog_dom_sf"/>
</dbReference>
<keyword evidence="2" id="KW-1185">Reference proteome</keyword>
<dbReference type="PANTHER" id="PTHR43664">
    <property type="entry name" value="MONOAMINE OXIDASE-RELATED"/>
    <property type="match status" value="1"/>
</dbReference>
<comment type="caution">
    <text evidence="1">The sequence shown here is derived from an EMBL/GenBank/DDBJ whole genome shotgun (WGS) entry which is preliminary data.</text>
</comment>
<dbReference type="EMBL" id="JAHKKG010000008">
    <property type="protein sequence ID" value="MBU2667185.1"/>
    <property type="molecule type" value="Genomic_DNA"/>
</dbReference>
<name>A0ABS5YYJ9_9ACTN</name>